<dbReference type="AlphaFoldDB" id="H8Z1Y7"/>
<dbReference type="eggNOG" id="COG0457">
    <property type="taxonomic scope" value="Bacteria"/>
</dbReference>
<dbReference type="OrthoDB" id="793940at2"/>
<sequence>MTQTILLCTVGGSHQPILTAIRELQPVFVLFFASGRDQGTGQPGSIVTITGKGHPVEVRRAGQVVEHLPNIPTQAGLGDDQFQAVEVPTDDLDQAVSAMTAAIAEIAERFPRARLIADYTGGTKTMTAALVMAALDNDRVELQLITGNRADLIKVQDGSQAGLAVSAEEIRLRRAMRAYLNAWDRFAYGEAAEGLLRLPLPRDPGLRGDLQIARSLSQAFDAWDRFDHAEASALLEVYRPRLGSQAGAQVGPLFLALKHLCAEDDSSQKTPARLWDLWLNAKRRAAQGRYDDAVARGYRLLEWTAQWLLAGRGILTGDLKPEQIPASLAITANPDGKLQAGLRNAWELAAHHIGGEVAAFVEAERGHMLDQLTKRNYSILAHGDRPIARADWEAFSGWMEQALIPLLGTQAARAGLKKFAPQLPQAPLWT</sequence>
<dbReference type="NCBIfam" id="TIGR02710">
    <property type="entry name" value="TIGR02710 family CRISPR-associated CARF protein"/>
    <property type="match status" value="1"/>
</dbReference>
<proteinExistence type="predicted"/>
<dbReference type="EMBL" id="JH603169">
    <property type="protein sequence ID" value="EIC21512.1"/>
    <property type="molecule type" value="Genomic_DNA"/>
</dbReference>
<reference evidence="1 2" key="2">
    <citation type="submission" date="2011-11" db="EMBL/GenBank/DDBJ databases">
        <authorList>
            <consortium name="US DOE Joint Genome Institute"/>
            <person name="Lucas S."/>
            <person name="Han J."/>
            <person name="Lapidus A."/>
            <person name="Cheng J.-F."/>
            <person name="Goodwin L."/>
            <person name="Pitluck S."/>
            <person name="Peters L."/>
            <person name="Ovchinnikova G."/>
            <person name="Zhang X."/>
            <person name="Detter J.C."/>
            <person name="Han C."/>
            <person name="Tapia R."/>
            <person name="Land M."/>
            <person name="Hauser L."/>
            <person name="Kyrpides N."/>
            <person name="Ivanova N."/>
            <person name="Pagani I."/>
            <person name="Vogl K."/>
            <person name="Liu Z."/>
            <person name="Overmann J."/>
            <person name="Frigaard N.-U."/>
            <person name="Bryant D."/>
            <person name="Woyke T."/>
        </authorList>
    </citation>
    <scope>NUCLEOTIDE SEQUENCE [LARGE SCALE GENOMIC DNA]</scope>
    <source>
        <strain evidence="1 2">970</strain>
    </source>
</reference>
<gene>
    <name evidence="1" type="ORF">Thi970DRAFT_01724</name>
</gene>
<evidence type="ECO:0000313" key="2">
    <source>
        <dbReference type="Proteomes" id="UP000002964"/>
    </source>
</evidence>
<dbReference type="InterPro" id="IPR014082">
    <property type="entry name" value="CRISPR-assoc_prot_Cas02710"/>
</dbReference>
<dbReference type="Proteomes" id="UP000002964">
    <property type="component" value="Unassembled WGS sequence"/>
</dbReference>
<keyword evidence="2" id="KW-1185">Reference proteome</keyword>
<protein>
    <submittedName>
        <fullName evidence="1">CRISPR-associated protein, TIGR02710 family</fullName>
    </submittedName>
</protein>
<dbReference type="RefSeq" id="WP_009148097.1">
    <property type="nucleotide sequence ID" value="NZ_CP121471.1"/>
</dbReference>
<reference evidence="2" key="1">
    <citation type="submission" date="2011-06" db="EMBL/GenBank/DDBJ databases">
        <authorList>
            <consortium name="US DOE Joint Genome Institute (JGI-PGF)"/>
            <person name="Lucas S."/>
            <person name="Han J."/>
            <person name="Lapidus A."/>
            <person name="Cheng J.-F."/>
            <person name="Goodwin L."/>
            <person name="Pitluck S."/>
            <person name="Peters L."/>
            <person name="Land M.L."/>
            <person name="Hauser L."/>
            <person name="Vogl K."/>
            <person name="Liu Z."/>
            <person name="Overmann J."/>
            <person name="Frigaard N.-U."/>
            <person name="Bryant D.A."/>
            <person name="Woyke T.J."/>
        </authorList>
    </citation>
    <scope>NUCLEOTIDE SEQUENCE [LARGE SCALE GENOMIC DNA]</scope>
    <source>
        <strain evidence="2">970</strain>
    </source>
</reference>
<evidence type="ECO:0000313" key="1">
    <source>
        <dbReference type="EMBL" id="EIC21512.1"/>
    </source>
</evidence>
<organism evidence="1 2">
    <name type="scientific">Thiorhodovibrio frisius</name>
    <dbReference type="NCBI Taxonomy" id="631362"/>
    <lineage>
        <taxon>Bacteria</taxon>
        <taxon>Pseudomonadati</taxon>
        <taxon>Pseudomonadota</taxon>
        <taxon>Gammaproteobacteria</taxon>
        <taxon>Chromatiales</taxon>
        <taxon>Chromatiaceae</taxon>
        <taxon>Thiorhodovibrio</taxon>
    </lineage>
</organism>
<dbReference type="HOGENOM" id="CLU_045222_0_0_6"/>
<accession>H8Z1Y7</accession>
<dbReference type="STRING" id="631362.Thi970DRAFT_01724"/>
<name>H8Z1Y7_9GAMM</name>
<dbReference type="Pfam" id="PF09670">
    <property type="entry name" value="Cas_Cas02710"/>
    <property type="match status" value="1"/>
</dbReference>